<organism evidence="9 10">
    <name type="scientific">Pseudolactococcus chungangensis CAU 28 = DSM 22330</name>
    <dbReference type="NCBI Taxonomy" id="1122154"/>
    <lineage>
        <taxon>Bacteria</taxon>
        <taxon>Bacillati</taxon>
        <taxon>Bacillota</taxon>
        <taxon>Bacilli</taxon>
        <taxon>Lactobacillales</taxon>
        <taxon>Streptococcaceae</taxon>
        <taxon>Pseudolactococcus</taxon>
    </lineage>
</organism>
<dbReference type="GO" id="GO:0141102">
    <property type="term" value="F:tRNA (5-carboxymethylaminomethyluridine(34)-2'-O)-methyltransferase activity"/>
    <property type="evidence" value="ECO:0007669"/>
    <property type="project" value="RHEA"/>
</dbReference>
<evidence type="ECO:0000313" key="10">
    <source>
        <dbReference type="Proteomes" id="UP000185655"/>
    </source>
</evidence>
<dbReference type="GO" id="GO:0141098">
    <property type="term" value="F:tRNA (cytidine(34)-2'-O)-methyltransferase activity"/>
    <property type="evidence" value="ECO:0007669"/>
    <property type="project" value="RHEA"/>
</dbReference>
<comment type="function">
    <text evidence="6">Could methylate the ribose at the nucleotide 34 wobble position in tRNA.</text>
</comment>
<dbReference type="EC" id="2.1.1.207" evidence="6"/>
<comment type="subcellular location">
    <subcellularLocation>
        <location evidence="6">Cytoplasm</location>
    </subcellularLocation>
</comment>
<evidence type="ECO:0000256" key="1">
    <source>
        <dbReference type="ARBA" id="ARBA00022490"/>
    </source>
</evidence>
<reference evidence="9 10" key="1">
    <citation type="submission" date="2016-11" db="EMBL/GenBank/DDBJ databases">
        <authorList>
            <person name="Jaros S."/>
            <person name="Januszkiewicz K."/>
            <person name="Wedrychowicz H."/>
        </authorList>
    </citation>
    <scope>NUCLEOTIDE SEQUENCE [LARGE SCALE GENOMIC DNA]</scope>
    <source>
        <strain evidence="9 10">DSM 22330</strain>
    </source>
</reference>
<keyword evidence="4 6" id="KW-0949">S-adenosyl-L-methionine</keyword>
<dbReference type="CDD" id="cd18094">
    <property type="entry name" value="SpoU-like_TrmL"/>
    <property type="match status" value="1"/>
</dbReference>
<evidence type="ECO:0000256" key="3">
    <source>
        <dbReference type="ARBA" id="ARBA00022679"/>
    </source>
</evidence>
<dbReference type="AlphaFoldDB" id="A0A1K2HES2"/>
<dbReference type="PANTHER" id="PTHR42971:SF1">
    <property type="entry name" value="TRNA (CYTIDINE(34)-2'-O)-METHYLTRANSFERASE"/>
    <property type="match status" value="1"/>
</dbReference>
<comment type="catalytic activity">
    <reaction evidence="6">
        <text>5-carboxymethylaminomethyluridine(34) in tRNA(Leu) + S-adenosyl-L-methionine = 5-carboxymethylaminomethyl-2'-O-methyluridine(34) in tRNA(Leu) + S-adenosyl-L-homocysteine + H(+)</text>
        <dbReference type="Rhea" id="RHEA:43088"/>
        <dbReference type="Rhea" id="RHEA-COMP:10333"/>
        <dbReference type="Rhea" id="RHEA-COMP:10334"/>
        <dbReference type="ChEBI" id="CHEBI:15378"/>
        <dbReference type="ChEBI" id="CHEBI:57856"/>
        <dbReference type="ChEBI" id="CHEBI:59789"/>
        <dbReference type="ChEBI" id="CHEBI:74508"/>
        <dbReference type="ChEBI" id="CHEBI:74511"/>
        <dbReference type="EC" id="2.1.1.207"/>
    </reaction>
</comment>
<dbReference type="InterPro" id="IPR029028">
    <property type="entry name" value="Alpha/beta_knot_MTases"/>
</dbReference>
<feature type="binding site" evidence="6 7">
    <location>
        <position position="117"/>
    </location>
    <ligand>
        <name>S-adenosyl-L-methionine</name>
        <dbReference type="ChEBI" id="CHEBI:59789"/>
    </ligand>
</feature>
<evidence type="ECO:0000313" key="9">
    <source>
        <dbReference type="EMBL" id="SFZ75286.1"/>
    </source>
</evidence>
<dbReference type="InterPro" id="IPR001537">
    <property type="entry name" value="SpoU_MeTrfase"/>
</dbReference>
<dbReference type="SUPFAM" id="SSF75217">
    <property type="entry name" value="alpha/beta knot"/>
    <property type="match status" value="1"/>
</dbReference>
<dbReference type="PIRSF" id="PIRSF029256">
    <property type="entry name" value="SpoU_TrmH_prd"/>
    <property type="match status" value="1"/>
</dbReference>
<keyword evidence="5 6" id="KW-0819">tRNA processing</keyword>
<protein>
    <recommendedName>
        <fullName evidence="6">Putative tRNA (cytidine(34)-2'-O)-methyltransferase</fullName>
        <ecNumber evidence="6">2.1.1.207</ecNumber>
    </recommendedName>
    <alternativeName>
        <fullName evidence="6">tRNA (cytidine/uridine-2'-O-)-methyltransferase</fullName>
    </alternativeName>
</protein>
<dbReference type="InterPro" id="IPR016914">
    <property type="entry name" value="TrmL"/>
</dbReference>
<dbReference type="FunFam" id="3.40.1280.10:FF:000002">
    <property type="entry name" value="Peptidylprolyl isomerase"/>
    <property type="match status" value="1"/>
</dbReference>
<accession>A0A1K2HES2</accession>
<feature type="binding site" evidence="6 7">
    <location>
        <position position="138"/>
    </location>
    <ligand>
        <name>S-adenosyl-L-methionine</name>
        <dbReference type="ChEBI" id="CHEBI:59789"/>
    </ligand>
</feature>
<keyword evidence="1 6" id="KW-0963">Cytoplasm</keyword>
<evidence type="ECO:0000256" key="4">
    <source>
        <dbReference type="ARBA" id="ARBA00022691"/>
    </source>
</evidence>
<dbReference type="Pfam" id="PF00588">
    <property type="entry name" value="SpoU_methylase"/>
    <property type="match status" value="1"/>
</dbReference>
<evidence type="ECO:0000256" key="2">
    <source>
        <dbReference type="ARBA" id="ARBA00022603"/>
    </source>
</evidence>
<keyword evidence="2 6" id="KW-0489">Methyltransferase</keyword>
<sequence length="182" mass="21139">MAKSAIIISIMTNHIVLFEPRIHFNTGNIARTCAATNTHLHLIRPFGFEVTDKNLKRAGLDYWHKVDITYHDDLEAFMTCFNADEAAQLHLITKFAEHDYSEKGLYTEQSNHYFLLGREDTGLPEPFMREHPEKALRIPMNDEHVRSLNLSNAAAIVIYECLRQQHYQGLELVHTYEKDKLK</sequence>
<evidence type="ECO:0000256" key="5">
    <source>
        <dbReference type="ARBA" id="ARBA00022694"/>
    </source>
</evidence>
<dbReference type="GO" id="GO:0005737">
    <property type="term" value="C:cytoplasm"/>
    <property type="evidence" value="ECO:0007669"/>
    <property type="project" value="UniProtKB-SubCell"/>
</dbReference>
<comment type="similarity">
    <text evidence="6">Belongs to the class IV-like SAM-binding methyltransferase superfamily. RNA methyltransferase TrmH family. TrmL subfamily.</text>
</comment>
<dbReference type="EMBL" id="FPKS01000008">
    <property type="protein sequence ID" value="SFZ75286.1"/>
    <property type="molecule type" value="Genomic_DNA"/>
</dbReference>
<name>A0A1K2HES2_9LACT</name>
<comment type="catalytic activity">
    <reaction evidence="6">
        <text>cytidine(34) in tRNA + S-adenosyl-L-methionine = 2'-O-methylcytidine(34) in tRNA + S-adenosyl-L-homocysteine + H(+)</text>
        <dbReference type="Rhea" id="RHEA:43084"/>
        <dbReference type="Rhea" id="RHEA-COMP:10331"/>
        <dbReference type="Rhea" id="RHEA-COMP:10332"/>
        <dbReference type="ChEBI" id="CHEBI:15378"/>
        <dbReference type="ChEBI" id="CHEBI:57856"/>
        <dbReference type="ChEBI" id="CHEBI:59789"/>
        <dbReference type="ChEBI" id="CHEBI:74495"/>
        <dbReference type="ChEBI" id="CHEBI:82748"/>
        <dbReference type="EC" id="2.1.1.207"/>
    </reaction>
</comment>
<dbReference type="InterPro" id="IPR029026">
    <property type="entry name" value="tRNA_m1G_MTases_N"/>
</dbReference>
<dbReference type="Proteomes" id="UP000185655">
    <property type="component" value="Unassembled WGS sequence"/>
</dbReference>
<dbReference type="GO" id="GO:0003723">
    <property type="term" value="F:RNA binding"/>
    <property type="evidence" value="ECO:0007669"/>
    <property type="project" value="InterPro"/>
</dbReference>
<evidence type="ECO:0000259" key="8">
    <source>
        <dbReference type="Pfam" id="PF00588"/>
    </source>
</evidence>
<feature type="binding site" evidence="6 7">
    <location>
        <position position="147"/>
    </location>
    <ligand>
        <name>S-adenosyl-L-methionine</name>
        <dbReference type="ChEBI" id="CHEBI:59789"/>
    </ligand>
</feature>
<dbReference type="Gene3D" id="3.40.1280.10">
    <property type="match status" value="1"/>
</dbReference>
<evidence type="ECO:0000256" key="6">
    <source>
        <dbReference type="HAMAP-Rule" id="MF_01885"/>
    </source>
</evidence>
<evidence type="ECO:0000256" key="7">
    <source>
        <dbReference type="PIRSR" id="PIRSR029256-1"/>
    </source>
</evidence>
<dbReference type="PANTHER" id="PTHR42971">
    <property type="entry name" value="TRNA (CYTIDINE(34)-2'-O)-METHYLTRANSFERASE"/>
    <property type="match status" value="1"/>
</dbReference>
<dbReference type="GO" id="GO:0002130">
    <property type="term" value="P:wobble position ribose methylation"/>
    <property type="evidence" value="ECO:0007669"/>
    <property type="project" value="TreeGrafter"/>
</dbReference>
<feature type="domain" description="tRNA/rRNA methyltransferase SpoU type" evidence="8">
    <location>
        <begin position="14"/>
        <end position="159"/>
    </location>
</feature>
<gene>
    <name evidence="9" type="ORF">SAMN02746068_01519</name>
</gene>
<proteinExistence type="inferred from homology"/>
<dbReference type="GO" id="GO:0042802">
    <property type="term" value="F:identical protein binding"/>
    <property type="evidence" value="ECO:0007669"/>
    <property type="project" value="UniProtKB-ARBA"/>
</dbReference>
<dbReference type="HAMAP" id="MF_01885">
    <property type="entry name" value="tRNA_methyltr_TrmL"/>
    <property type="match status" value="1"/>
</dbReference>
<feature type="binding site" evidence="6 7">
    <location>
        <position position="92"/>
    </location>
    <ligand>
        <name>S-adenosyl-L-methionine</name>
        <dbReference type="ChEBI" id="CHEBI:59789"/>
    </ligand>
</feature>
<keyword evidence="3 6" id="KW-0808">Transferase</keyword>
<dbReference type="STRING" id="1122154.SAMN02746068_01519"/>